<reference evidence="2" key="2">
    <citation type="submission" date="2015-03" db="EMBL/GenBank/DDBJ databases">
        <authorList>
            <person name="Chow C.-E.T."/>
            <person name="Winget D.M."/>
            <person name="White R.A.III."/>
            <person name="Hallam S.J."/>
            <person name="Suttle C.A."/>
        </authorList>
    </citation>
    <scope>NUCLEOTIDE SEQUENCE</scope>
    <source>
        <strain evidence="2">Oxic1_6</strain>
    </source>
</reference>
<evidence type="ECO:0000256" key="1">
    <source>
        <dbReference type="SAM" id="MobiDB-lite"/>
    </source>
</evidence>
<name>A0A0F7LAH3_9VIRU</name>
<organism evidence="2">
    <name type="scientific">uncultured marine virus</name>
    <dbReference type="NCBI Taxonomy" id="186617"/>
    <lineage>
        <taxon>Viruses</taxon>
        <taxon>environmental samples</taxon>
    </lineage>
</organism>
<accession>A0A0F7LAH3</accession>
<feature type="region of interest" description="Disordered" evidence="1">
    <location>
        <begin position="42"/>
        <end position="63"/>
    </location>
</feature>
<sequence length="80" mass="8909">MPLASARRAHPRACSRHSARERFPLLVSCRYPVIISIFSRLPADSPSTGAGREARSTRPSPGMCRFMRADASWEDDRAHA</sequence>
<dbReference type="EMBL" id="KR029601">
    <property type="protein sequence ID" value="AKH48096.1"/>
    <property type="molecule type" value="Genomic_DNA"/>
</dbReference>
<evidence type="ECO:0000313" key="2">
    <source>
        <dbReference type="EMBL" id="AKH48096.1"/>
    </source>
</evidence>
<proteinExistence type="predicted"/>
<protein>
    <submittedName>
        <fullName evidence="2">Uncharacterized protein</fullName>
    </submittedName>
</protein>
<reference evidence="2" key="1">
    <citation type="journal article" date="2015" name="Front. Microbiol.">
        <title>Combining genomic sequencing methods to explore viral diversity and reveal potential virus-host interactions.</title>
        <authorList>
            <person name="Chow C.E."/>
            <person name="Winget D.M."/>
            <person name="White R.A.III."/>
            <person name="Hallam S.J."/>
            <person name="Suttle C.A."/>
        </authorList>
    </citation>
    <scope>NUCLEOTIDE SEQUENCE</scope>
    <source>
        <strain evidence="2">Oxic1_6</strain>
    </source>
</reference>